<evidence type="ECO:0000256" key="3">
    <source>
        <dbReference type="ARBA" id="ARBA00023125"/>
    </source>
</evidence>
<keyword evidence="2" id="KW-0226">DNA condensation</keyword>
<dbReference type="SMART" id="SM00411">
    <property type="entry name" value="BHL"/>
    <property type="match status" value="1"/>
</dbReference>
<evidence type="ECO:0000256" key="1">
    <source>
        <dbReference type="ARBA" id="ARBA00010529"/>
    </source>
</evidence>
<organism evidence="5 6">
    <name type="scientific">Ammoniphilus resinae</name>
    <dbReference type="NCBI Taxonomy" id="861532"/>
    <lineage>
        <taxon>Bacteria</taxon>
        <taxon>Bacillati</taxon>
        <taxon>Bacillota</taxon>
        <taxon>Bacilli</taxon>
        <taxon>Bacillales</taxon>
        <taxon>Paenibacillaceae</taxon>
        <taxon>Aneurinibacillus group</taxon>
        <taxon>Ammoniphilus</taxon>
    </lineage>
</organism>
<dbReference type="PANTHER" id="PTHR33175">
    <property type="entry name" value="DNA-BINDING PROTEIN HU"/>
    <property type="match status" value="1"/>
</dbReference>
<evidence type="ECO:0000256" key="2">
    <source>
        <dbReference type="ARBA" id="ARBA00023067"/>
    </source>
</evidence>
<comment type="similarity">
    <text evidence="1 4">Belongs to the bacterial histone-like protein family.</text>
</comment>
<dbReference type="InterPro" id="IPR020816">
    <property type="entry name" value="Histone-like_DNA-bd_CS"/>
</dbReference>
<dbReference type="InterPro" id="IPR010992">
    <property type="entry name" value="IHF-like_DNA-bd_dom_sf"/>
</dbReference>
<dbReference type="PANTHER" id="PTHR33175:SF3">
    <property type="entry name" value="DNA-BINDING PROTEIN HU-BETA"/>
    <property type="match status" value="1"/>
</dbReference>
<evidence type="ECO:0000313" key="6">
    <source>
        <dbReference type="Proteomes" id="UP001519343"/>
    </source>
</evidence>
<proteinExistence type="inferred from homology"/>
<dbReference type="EMBL" id="JAGGKT010000011">
    <property type="protein sequence ID" value="MBP1933461.1"/>
    <property type="molecule type" value="Genomic_DNA"/>
</dbReference>
<reference evidence="5 6" key="1">
    <citation type="submission" date="2021-03" db="EMBL/GenBank/DDBJ databases">
        <title>Genomic Encyclopedia of Type Strains, Phase IV (KMG-IV): sequencing the most valuable type-strain genomes for metagenomic binning, comparative biology and taxonomic classification.</title>
        <authorList>
            <person name="Goeker M."/>
        </authorList>
    </citation>
    <scope>NUCLEOTIDE SEQUENCE [LARGE SCALE GENOMIC DNA]</scope>
    <source>
        <strain evidence="5 6">DSM 24738</strain>
    </source>
</reference>
<sequence>MMNKTELVAYVAESAELTKKDATKAVDAVFDAIESALKNGEKVQLIGFGNFEVRERAARKGRNPQTGEEIEIAASKIPAFKPGKSLKDAIGGGEA</sequence>
<accession>A0ABS4GT90</accession>
<name>A0ABS4GT90_9BACL</name>
<dbReference type="CDD" id="cd13831">
    <property type="entry name" value="HU"/>
    <property type="match status" value="1"/>
</dbReference>
<keyword evidence="3 5" id="KW-0238">DNA-binding</keyword>
<dbReference type="PROSITE" id="PS00045">
    <property type="entry name" value="HISTONE_LIKE"/>
    <property type="match status" value="1"/>
</dbReference>
<gene>
    <name evidence="5" type="ORF">J2Z37_003474</name>
</gene>
<keyword evidence="6" id="KW-1185">Reference proteome</keyword>
<dbReference type="PRINTS" id="PR01727">
    <property type="entry name" value="DNABINDINGHU"/>
</dbReference>
<dbReference type="SUPFAM" id="SSF47729">
    <property type="entry name" value="IHF-like DNA-binding proteins"/>
    <property type="match status" value="1"/>
</dbReference>
<dbReference type="InterPro" id="IPR000119">
    <property type="entry name" value="Hist_DNA-bd"/>
</dbReference>
<dbReference type="GO" id="GO:0003677">
    <property type="term" value="F:DNA binding"/>
    <property type="evidence" value="ECO:0007669"/>
    <property type="project" value="UniProtKB-KW"/>
</dbReference>
<protein>
    <submittedName>
        <fullName evidence="5">DNA-binding protein HU-beta</fullName>
    </submittedName>
</protein>
<dbReference type="Pfam" id="PF00216">
    <property type="entry name" value="Bac_DNA_binding"/>
    <property type="match status" value="1"/>
</dbReference>
<dbReference type="Gene3D" id="4.10.520.10">
    <property type="entry name" value="IHF-like DNA-binding proteins"/>
    <property type="match status" value="1"/>
</dbReference>
<evidence type="ECO:0000313" key="5">
    <source>
        <dbReference type="EMBL" id="MBP1933461.1"/>
    </source>
</evidence>
<dbReference type="Proteomes" id="UP001519343">
    <property type="component" value="Unassembled WGS sequence"/>
</dbReference>
<evidence type="ECO:0000256" key="4">
    <source>
        <dbReference type="RuleBase" id="RU003939"/>
    </source>
</evidence>
<comment type="caution">
    <text evidence="5">The sequence shown here is derived from an EMBL/GenBank/DDBJ whole genome shotgun (WGS) entry which is preliminary data.</text>
</comment>